<comment type="similarity">
    <text evidence="5">Belongs to the DltC family.</text>
</comment>
<dbReference type="Proteomes" id="UP000181728">
    <property type="component" value="Unassembled WGS sequence"/>
</dbReference>
<dbReference type="OMA" id="ISDQMDD"/>
<dbReference type="NCBIfam" id="NF003464">
    <property type="entry name" value="PRK05087.1"/>
    <property type="match status" value="1"/>
</dbReference>
<dbReference type="InterPro" id="IPR009081">
    <property type="entry name" value="PP-bd_ACP"/>
</dbReference>
<sequence>MEKEVLAILENISGEDLSNQMDDNYFDNGLMDSMATVDLVLALQDKFGINVPVSEFDRSKWDTPNKVIERVKELADN</sequence>
<accession>A0A6H3GXX7</accession>
<reference evidence="7" key="3">
    <citation type="submission" date="2019-10" db="EMBL/GenBank/DDBJ databases">
        <title>Malate fermentation in French cider.</title>
        <authorList>
            <person name="Cousin F.J."/>
            <person name="Medina Fernandez S."/>
            <person name="Misery B."/>
            <person name="Laplace J.-M."/>
            <person name="Cretenet M."/>
        </authorList>
    </citation>
    <scope>NUCLEOTIDE SEQUENCE</scope>
    <source>
        <strain evidence="7">UCMA15129</strain>
    </source>
</reference>
<dbReference type="SUPFAM" id="SSF47336">
    <property type="entry name" value="ACP-like"/>
    <property type="match status" value="1"/>
</dbReference>
<dbReference type="RefSeq" id="WP_002817916.1">
    <property type="nucleotide sequence ID" value="NZ_CP027431.1"/>
</dbReference>
<dbReference type="PROSITE" id="PS50075">
    <property type="entry name" value="CARRIER"/>
    <property type="match status" value="1"/>
</dbReference>
<evidence type="ECO:0000259" key="6">
    <source>
        <dbReference type="PROSITE" id="PS50075"/>
    </source>
</evidence>
<keyword evidence="4 5" id="KW-0961">Cell wall biogenesis/degradation</keyword>
<keyword evidence="3 5" id="KW-0597">Phosphoprotein</keyword>
<evidence type="ECO:0000313" key="7">
    <source>
        <dbReference type="EMBL" id="MDV7715102.1"/>
    </source>
</evidence>
<dbReference type="EMBL" id="MLOK01000019">
    <property type="protein sequence ID" value="OIM21899.1"/>
    <property type="molecule type" value="Genomic_DNA"/>
</dbReference>
<dbReference type="HAMAP" id="MF_00565">
    <property type="entry name" value="DltC"/>
    <property type="match status" value="1"/>
</dbReference>
<evidence type="ECO:0000313" key="10">
    <source>
        <dbReference type="Proteomes" id="UP000181728"/>
    </source>
</evidence>
<evidence type="ECO:0000313" key="9">
    <source>
        <dbReference type="EMBL" id="VDB97274.1"/>
    </source>
</evidence>
<dbReference type="GO" id="GO:0036370">
    <property type="term" value="F:D-alanyl carrier activity"/>
    <property type="evidence" value="ECO:0007669"/>
    <property type="project" value="UniProtKB-UniRule"/>
</dbReference>
<dbReference type="Pfam" id="PF00550">
    <property type="entry name" value="PP-binding"/>
    <property type="match status" value="1"/>
</dbReference>
<feature type="modified residue" description="O-(pantetheine 4'-phosphoryl)serine" evidence="5">
    <location>
        <position position="33"/>
    </location>
</feature>
<evidence type="ECO:0000313" key="11">
    <source>
        <dbReference type="Proteomes" id="UP000294726"/>
    </source>
</evidence>
<dbReference type="EMBL" id="LR031358">
    <property type="protein sequence ID" value="VDB97274.1"/>
    <property type="molecule type" value="Genomic_DNA"/>
</dbReference>
<organism evidence="8 10">
    <name type="scientific">Oenococcus oeni</name>
    <name type="common">Leuconostoc oenos</name>
    <dbReference type="NCBI Taxonomy" id="1247"/>
    <lineage>
        <taxon>Bacteria</taxon>
        <taxon>Bacillati</taxon>
        <taxon>Bacillota</taxon>
        <taxon>Bacilli</taxon>
        <taxon>Lactobacillales</taxon>
        <taxon>Lactobacillaceae</taxon>
        <taxon>Oenococcus</taxon>
    </lineage>
</organism>
<proteinExistence type="inferred from homology"/>
<dbReference type="Proteomes" id="UP000294726">
    <property type="component" value="Chromosome"/>
</dbReference>
<dbReference type="NCBIfam" id="TIGR01688">
    <property type="entry name" value="dltC"/>
    <property type="match status" value="1"/>
</dbReference>
<evidence type="ECO:0000256" key="5">
    <source>
        <dbReference type="HAMAP-Rule" id="MF_00565"/>
    </source>
</evidence>
<dbReference type="GO" id="GO:0071555">
    <property type="term" value="P:cell wall organization"/>
    <property type="evidence" value="ECO:0007669"/>
    <property type="project" value="UniProtKB-KW"/>
</dbReference>
<keyword evidence="2 5" id="KW-0963">Cytoplasm</keyword>
<evidence type="ECO:0000256" key="2">
    <source>
        <dbReference type="ARBA" id="ARBA00022490"/>
    </source>
</evidence>
<dbReference type="Gene3D" id="1.10.1200.10">
    <property type="entry name" value="ACP-like"/>
    <property type="match status" value="1"/>
</dbReference>
<keyword evidence="1 5" id="KW-0596">Phosphopantetheine</keyword>
<evidence type="ECO:0000256" key="3">
    <source>
        <dbReference type="ARBA" id="ARBA00022553"/>
    </source>
</evidence>
<feature type="domain" description="Carrier" evidence="6">
    <location>
        <begin position="1"/>
        <end position="75"/>
    </location>
</feature>
<comment type="function">
    <text evidence="5">Carrier protein involved in the D-alanylation of lipoteichoic acid (LTA). The loading of thioester-linked D-alanine onto DltC is catalyzed by D-alanine--D-alanyl carrier protein ligase DltA. The DltC-carried D-alanyl group is further transferred to cell membrane phosphatidylglycerol (PG) by forming an ester bond, probably catalyzed by DltD. D-alanylation of LTA plays an important role in modulating the properties of the cell wall in Gram-positive bacteria, influencing the net charge of the cell wall.</text>
</comment>
<comment type="subcellular location">
    <subcellularLocation>
        <location evidence="5">Cytoplasm</location>
    </subcellularLocation>
</comment>
<keyword evidence="8" id="KW-0436">Ligase</keyword>
<comment type="pathway">
    <text evidence="5">Cell wall biogenesis; lipoteichoic acid biosynthesis.</text>
</comment>
<dbReference type="InterPro" id="IPR003230">
    <property type="entry name" value="DltC"/>
</dbReference>
<protein>
    <recommendedName>
        <fullName evidence="5">D-alanyl carrier protein</fullName>
        <shortName evidence="5">DCP</shortName>
    </recommendedName>
    <alternativeName>
        <fullName evidence="5">D-alanine--poly(phosphoribitol) ligase subunit 2</fullName>
    </alternativeName>
</protein>
<reference evidence="8 10" key="1">
    <citation type="journal article" date="2016" name="BMC Genomics">
        <title>Consensus pan-genome assembly of the specialised wine bacterium Oenococcus oeni.</title>
        <authorList>
            <person name="Sternes P.R."/>
            <person name="Borneman A.R."/>
        </authorList>
    </citation>
    <scope>NUCLEOTIDE SEQUENCE [LARGE SCALE GENOMIC DNA]</scope>
    <source>
        <strain evidence="8 10">AWRIB661</strain>
    </source>
</reference>
<dbReference type="UniPathway" id="UPA00556"/>
<name>A0A6H3GXX7_OENOE</name>
<evidence type="ECO:0000256" key="4">
    <source>
        <dbReference type="ARBA" id="ARBA00023316"/>
    </source>
</evidence>
<dbReference type="EMBL" id="WERV01000003">
    <property type="protein sequence ID" value="MDV7715102.1"/>
    <property type="molecule type" value="Genomic_DNA"/>
</dbReference>
<dbReference type="GO" id="GO:0070395">
    <property type="term" value="P:lipoteichoic acid biosynthetic process"/>
    <property type="evidence" value="ECO:0007669"/>
    <property type="project" value="UniProtKB-UniRule"/>
</dbReference>
<dbReference type="GO" id="GO:0005737">
    <property type="term" value="C:cytoplasm"/>
    <property type="evidence" value="ECO:0007669"/>
    <property type="project" value="UniProtKB-SubCell"/>
</dbReference>
<evidence type="ECO:0000256" key="1">
    <source>
        <dbReference type="ARBA" id="ARBA00022450"/>
    </source>
</evidence>
<dbReference type="GO" id="GO:0016874">
    <property type="term" value="F:ligase activity"/>
    <property type="evidence" value="ECO:0007669"/>
    <property type="project" value="UniProtKB-KW"/>
</dbReference>
<reference evidence="9 11" key="2">
    <citation type="submission" date="2018-08" db="EMBL/GenBank/DDBJ databases">
        <authorList>
            <person name="Lorentzen P. G. S. M."/>
        </authorList>
    </citation>
    <scope>NUCLEOTIDE SEQUENCE [LARGE SCALE GENOMIC DNA]</scope>
    <source>
        <strain evidence="9 11">CRBO_1381</strain>
    </source>
</reference>
<comment type="PTM">
    <text evidence="5">4'-phosphopantetheine is transferred from CoA to a specific serine of apo-DCP.</text>
</comment>
<dbReference type="InterPro" id="IPR036736">
    <property type="entry name" value="ACP-like_sf"/>
</dbReference>
<gene>
    <name evidence="5 7" type="primary">dltC</name>
    <name evidence="8" type="ORF">ATX59_01460</name>
    <name evidence="7" type="ORF">GA838_04885</name>
    <name evidence="9" type="ORF">OENI_0278</name>
</gene>
<dbReference type="Proteomes" id="UP001281024">
    <property type="component" value="Unassembled WGS sequence"/>
</dbReference>
<evidence type="ECO:0000313" key="8">
    <source>
        <dbReference type="EMBL" id="OIM21899.1"/>
    </source>
</evidence>
<dbReference type="AlphaFoldDB" id="A0A6H3GXX7"/>